<evidence type="ECO:0000256" key="14">
    <source>
        <dbReference type="ARBA" id="ARBA00045336"/>
    </source>
</evidence>
<comment type="catalytic activity">
    <reaction evidence="19">
        <text>all-trans-zeaxanthin + 2 O2 = 4,9-dimethyldodeca-2,4,6,8,10-pentaenedial + 2 (3R)-hydroxy-beta-ionone</text>
        <dbReference type="Rhea" id="RHEA:26393"/>
        <dbReference type="ChEBI" id="CHEBI:15379"/>
        <dbReference type="ChEBI" id="CHEBI:27547"/>
        <dbReference type="ChEBI" id="CHEBI:53171"/>
        <dbReference type="ChEBI" id="CHEBI:53173"/>
    </reaction>
    <physiologicalReaction direction="left-to-right" evidence="19">
        <dbReference type="Rhea" id="RHEA:26394"/>
    </physiologicalReaction>
</comment>
<keyword evidence="26" id="KW-1185">Reference proteome</keyword>
<comment type="catalytic activity">
    <reaction evidence="23">
        <text>13-cis-lycopene + O2 = 13-cis-10'-apo-lycopenal + (3E,5E)-6,10-dimethylundeca-3,5,9-trien-2-one</text>
        <dbReference type="Rhea" id="RHEA:68448"/>
        <dbReference type="ChEBI" id="CHEBI:15379"/>
        <dbReference type="ChEBI" id="CHEBI:67207"/>
        <dbReference type="ChEBI" id="CHEBI:177907"/>
        <dbReference type="ChEBI" id="CHEBI:177908"/>
    </reaction>
    <physiologicalReaction direction="left-to-right" evidence="23">
        <dbReference type="Rhea" id="RHEA:68449"/>
    </physiologicalReaction>
</comment>
<evidence type="ECO:0000256" key="4">
    <source>
        <dbReference type="ARBA" id="ARBA00022723"/>
    </source>
</evidence>
<keyword evidence="4" id="KW-0479">Metal-binding</keyword>
<dbReference type="GO" id="GO:0102076">
    <property type="term" value="F:beta,beta-carotene-9',10'-cleaving oxygenase activity"/>
    <property type="evidence" value="ECO:0007669"/>
    <property type="project" value="UniProtKB-EC"/>
</dbReference>
<keyword evidence="8" id="KW-0443">Lipid metabolism</keyword>
<dbReference type="InterPro" id="IPR004294">
    <property type="entry name" value="Carotenoid_Oase"/>
</dbReference>
<dbReference type="GO" id="GO:0046872">
    <property type="term" value="F:metal ion binding"/>
    <property type="evidence" value="ECO:0007669"/>
    <property type="project" value="UniProtKB-KW"/>
</dbReference>
<evidence type="ECO:0000256" key="24">
    <source>
        <dbReference type="RuleBase" id="RU003799"/>
    </source>
</evidence>
<evidence type="ECO:0000256" key="21">
    <source>
        <dbReference type="ARBA" id="ARBA00049156"/>
    </source>
</evidence>
<evidence type="ECO:0000256" key="11">
    <source>
        <dbReference type="ARBA" id="ARBA00036274"/>
    </source>
</evidence>
<comment type="subcellular location">
    <subcellularLocation>
        <location evidence="2">Mitochondrion</location>
    </subcellularLocation>
</comment>
<dbReference type="GO" id="GO:0005739">
    <property type="term" value="C:mitochondrion"/>
    <property type="evidence" value="ECO:0007669"/>
    <property type="project" value="UniProtKB-SubCell"/>
</dbReference>
<dbReference type="AlphaFoldDB" id="A0A556V825"/>
<comment type="catalytic activity">
    <reaction evidence="18">
        <text>all-trans-10'-apo-beta-carotenal + O2 = beta-ionone + 4,9-dimethyldodeca-2,4,6,8,10-pentaenedial</text>
        <dbReference type="Rhea" id="RHEA:68452"/>
        <dbReference type="ChEBI" id="CHEBI:15379"/>
        <dbReference type="ChEBI" id="CHEBI:32325"/>
        <dbReference type="ChEBI" id="CHEBI:53153"/>
        <dbReference type="ChEBI" id="CHEBI:53171"/>
    </reaction>
    <physiologicalReaction direction="left-to-right" evidence="18">
        <dbReference type="Rhea" id="RHEA:68453"/>
    </physiologicalReaction>
</comment>
<comment type="caution">
    <text evidence="25">The sequence shown here is derived from an EMBL/GenBank/DDBJ whole genome shotgun (WGS) entry which is preliminary data.</text>
</comment>
<evidence type="ECO:0000256" key="3">
    <source>
        <dbReference type="ARBA" id="ARBA00006787"/>
    </source>
</evidence>
<dbReference type="EMBL" id="VCAZ01000151">
    <property type="protein sequence ID" value="TSY98103.1"/>
    <property type="molecule type" value="Genomic_DNA"/>
</dbReference>
<organism evidence="25 26">
    <name type="scientific">Bagarius yarrelli</name>
    <name type="common">Goonch</name>
    <name type="synonym">Bagrus yarrelli</name>
    <dbReference type="NCBI Taxonomy" id="175774"/>
    <lineage>
        <taxon>Eukaryota</taxon>
        <taxon>Metazoa</taxon>
        <taxon>Chordata</taxon>
        <taxon>Craniata</taxon>
        <taxon>Vertebrata</taxon>
        <taxon>Euteleostomi</taxon>
        <taxon>Actinopterygii</taxon>
        <taxon>Neopterygii</taxon>
        <taxon>Teleostei</taxon>
        <taxon>Ostariophysi</taxon>
        <taxon>Siluriformes</taxon>
        <taxon>Sisoridae</taxon>
        <taxon>Sisorinae</taxon>
        <taxon>Bagarius</taxon>
    </lineage>
</organism>
<comment type="catalytic activity">
    <reaction evidence="11">
        <text>(3R,6R)-3-hydroxy-10'-apo-alpha-carotenal + O2 = (3R,6R)-hydroxy-alpha-ionone + 4,9-dimethyldodeca-2,4,6,8,10-pentaenedial</text>
        <dbReference type="Rhea" id="RHEA:68436"/>
        <dbReference type="ChEBI" id="CHEBI:15379"/>
        <dbReference type="ChEBI" id="CHEBI:53171"/>
        <dbReference type="ChEBI" id="CHEBI:177903"/>
        <dbReference type="ChEBI" id="CHEBI:177904"/>
    </reaction>
    <physiologicalReaction direction="left-to-right" evidence="11">
        <dbReference type="Rhea" id="RHEA:68437"/>
    </physiologicalReaction>
</comment>
<comment type="catalytic activity">
    <reaction evidence="22">
        <text>beta-cryptoxanthin + O2 = all-trans-10'-apo-beta-carotenal + (3R)-hydroxy-beta-ionone</text>
        <dbReference type="Rhea" id="RHEA:68440"/>
        <dbReference type="ChEBI" id="CHEBI:10362"/>
        <dbReference type="ChEBI" id="CHEBI:15379"/>
        <dbReference type="ChEBI" id="CHEBI:53153"/>
        <dbReference type="ChEBI" id="CHEBI:53173"/>
    </reaction>
    <physiologicalReaction direction="left-to-right" evidence="22">
        <dbReference type="Rhea" id="RHEA:68441"/>
    </physiologicalReaction>
</comment>
<comment type="catalytic activity">
    <reaction evidence="10">
        <text>all-trans-zeaxanthin + O2 = (3R)-3-hydroxy-10'-apo-beta-carotenal + (3R)-hydroxy-beta-ionone</text>
        <dbReference type="Rhea" id="RHEA:68104"/>
        <dbReference type="ChEBI" id="CHEBI:15379"/>
        <dbReference type="ChEBI" id="CHEBI:27547"/>
        <dbReference type="ChEBI" id="CHEBI:53173"/>
        <dbReference type="ChEBI" id="CHEBI:177902"/>
    </reaction>
    <physiologicalReaction direction="left-to-right" evidence="10">
        <dbReference type="Rhea" id="RHEA:68105"/>
    </physiologicalReaction>
</comment>
<sequence>MSNVKLHPKVLNHKTKSTLMEQHRLQDIVLLVQSVEETPEPISTRVKGTIPTWICGNLLRNGPGKFEFGNQHFNHWFDGMALMHCFQIADGQVTYRSRFLRSDSYKQNSEMNRIVMSEFGTLAFPDPCKNVFQRFLSCFERMKPTDNANVNFVKYKSDYYVSTETNFMHKVDPDTLETKERVCNMEPMQSICLI</sequence>
<dbReference type="Proteomes" id="UP000319801">
    <property type="component" value="Unassembled WGS sequence"/>
</dbReference>
<protein>
    <recommendedName>
        <fullName evidence="13">Carotenoid-cleaving dioxygenase, mitochondrial</fullName>
        <ecNumber evidence="12">1.13.11.71</ecNumber>
    </recommendedName>
</protein>
<proteinExistence type="inferred from homology"/>
<evidence type="ECO:0000313" key="26">
    <source>
        <dbReference type="Proteomes" id="UP000319801"/>
    </source>
</evidence>
<evidence type="ECO:0000313" key="25">
    <source>
        <dbReference type="EMBL" id="TSY98103.1"/>
    </source>
</evidence>
<comment type="function">
    <text evidence="14">Broad specificity mitochondrial dioxygenase that mediates the asymmetric oxidative cleavage of carotenoids. Cleaves carotenes (pure hydrocarbon carotenoids) such as all-trans-beta-carotene and lycopene as well as xanthophylls (oxygenated carotenoids) such as zeaxanthin, lutein and beta-cryptoxanthin at both the 9,10 and the 9',10' carbon-carbon double bond. Through its function in carotenoids metabolism regulates oxidative stress and the production of important signaling molecules.</text>
</comment>
<evidence type="ECO:0000256" key="5">
    <source>
        <dbReference type="ARBA" id="ARBA00022964"/>
    </source>
</evidence>
<evidence type="ECO:0000256" key="8">
    <source>
        <dbReference type="ARBA" id="ARBA00023098"/>
    </source>
</evidence>
<evidence type="ECO:0000256" key="20">
    <source>
        <dbReference type="ARBA" id="ARBA00048862"/>
    </source>
</evidence>
<dbReference type="Pfam" id="PF03055">
    <property type="entry name" value="RPE65"/>
    <property type="match status" value="1"/>
</dbReference>
<evidence type="ECO:0000256" key="7">
    <source>
        <dbReference type="ARBA" id="ARBA00023004"/>
    </source>
</evidence>
<dbReference type="EC" id="1.13.11.71" evidence="12"/>
<evidence type="ECO:0000256" key="18">
    <source>
        <dbReference type="ARBA" id="ARBA00048043"/>
    </source>
</evidence>
<keyword evidence="9" id="KW-0496">Mitochondrion</keyword>
<accession>A0A556V825</accession>
<comment type="catalytic activity">
    <reaction evidence="20">
        <text>lutein + O2 = (3R,6R)-3-hydroxy-10'-apo-alpha-carotenal + (3R)-hydroxy-beta-ionone</text>
        <dbReference type="Rhea" id="RHEA:68432"/>
        <dbReference type="ChEBI" id="CHEBI:15379"/>
        <dbReference type="ChEBI" id="CHEBI:28838"/>
        <dbReference type="ChEBI" id="CHEBI:53173"/>
        <dbReference type="ChEBI" id="CHEBI:177903"/>
    </reaction>
    <physiologicalReaction direction="left-to-right" evidence="20">
        <dbReference type="Rhea" id="RHEA:68433"/>
    </physiologicalReaction>
</comment>
<evidence type="ECO:0000256" key="9">
    <source>
        <dbReference type="ARBA" id="ARBA00023128"/>
    </source>
</evidence>
<evidence type="ECO:0000256" key="12">
    <source>
        <dbReference type="ARBA" id="ARBA00038847"/>
    </source>
</evidence>
<keyword evidence="6" id="KW-0560">Oxidoreductase</keyword>
<dbReference type="GO" id="GO:0003834">
    <property type="term" value="F:beta-carotene 15,15'-dioxygenase activity"/>
    <property type="evidence" value="ECO:0007669"/>
    <property type="project" value="TreeGrafter"/>
</dbReference>
<dbReference type="GO" id="GO:0042574">
    <property type="term" value="P:retinal metabolic process"/>
    <property type="evidence" value="ECO:0007669"/>
    <property type="project" value="TreeGrafter"/>
</dbReference>
<evidence type="ECO:0000256" key="19">
    <source>
        <dbReference type="ARBA" id="ARBA00048381"/>
    </source>
</evidence>
<keyword evidence="5" id="KW-0223">Dioxygenase</keyword>
<dbReference type="GO" id="GO:0010436">
    <property type="term" value="F:carotenoid dioxygenase activity"/>
    <property type="evidence" value="ECO:0007669"/>
    <property type="project" value="TreeGrafter"/>
</dbReference>
<comment type="catalytic activity">
    <reaction evidence="21">
        <text>all-trans-beta-carotene + O2 = beta-ionone + all-trans-10'-apo-beta-carotenal</text>
        <dbReference type="Rhea" id="RHEA:26389"/>
        <dbReference type="ChEBI" id="CHEBI:15379"/>
        <dbReference type="ChEBI" id="CHEBI:17579"/>
        <dbReference type="ChEBI" id="CHEBI:32325"/>
        <dbReference type="ChEBI" id="CHEBI:53153"/>
        <dbReference type="EC" id="1.13.11.71"/>
    </reaction>
    <physiologicalReaction direction="left-to-right" evidence="21">
        <dbReference type="Rhea" id="RHEA:26390"/>
    </physiologicalReaction>
</comment>
<evidence type="ECO:0000256" key="6">
    <source>
        <dbReference type="ARBA" id="ARBA00023002"/>
    </source>
</evidence>
<reference evidence="25 26" key="1">
    <citation type="journal article" date="2019" name="Genome Biol. Evol.">
        <title>Whole-Genome Sequencing of the Giant Devil Catfish, Bagarius yarrelli.</title>
        <authorList>
            <person name="Jiang W."/>
            <person name="Lv Y."/>
            <person name="Cheng L."/>
            <person name="Yang K."/>
            <person name="Chao B."/>
            <person name="Wang X."/>
            <person name="Li Y."/>
            <person name="Pan X."/>
            <person name="You X."/>
            <person name="Zhang Y."/>
            <person name="Yang J."/>
            <person name="Li J."/>
            <person name="Zhang X."/>
            <person name="Liu S."/>
            <person name="Sun C."/>
            <person name="Yang J."/>
            <person name="Shi Q."/>
        </authorList>
    </citation>
    <scope>NUCLEOTIDE SEQUENCE [LARGE SCALE GENOMIC DNA]</scope>
    <source>
        <strain evidence="25">JWS20170419001</strain>
        <tissue evidence="25">Muscle</tissue>
    </source>
</reference>
<evidence type="ECO:0000256" key="13">
    <source>
        <dbReference type="ARBA" id="ARBA00040536"/>
    </source>
</evidence>
<comment type="catalytic activity">
    <reaction evidence="17">
        <text>lutein + O2 = (3R,6R)-hydroxy-alpha-ionone + (3R)-3-hydroxy-10'-apo-beta-carotenal</text>
        <dbReference type="Rhea" id="RHEA:68428"/>
        <dbReference type="ChEBI" id="CHEBI:15379"/>
        <dbReference type="ChEBI" id="CHEBI:28838"/>
        <dbReference type="ChEBI" id="CHEBI:177902"/>
        <dbReference type="ChEBI" id="CHEBI:177904"/>
    </reaction>
    <physiologicalReaction direction="left-to-right" evidence="17">
        <dbReference type="Rhea" id="RHEA:68429"/>
    </physiologicalReaction>
</comment>
<name>A0A556V825_BAGYA</name>
<dbReference type="OrthoDB" id="407010at2759"/>
<comment type="catalytic activity">
    <reaction evidence="15">
        <text>(3R)-3-hydroxy-10'-apo-beta-carotenal + O2 = 4,9-dimethyldodeca-2,4,6,8,10-pentaenedial + (3R)-hydroxy-beta-ionone</text>
        <dbReference type="Rhea" id="RHEA:68424"/>
        <dbReference type="ChEBI" id="CHEBI:15379"/>
        <dbReference type="ChEBI" id="CHEBI:53171"/>
        <dbReference type="ChEBI" id="CHEBI:53173"/>
        <dbReference type="ChEBI" id="CHEBI:177902"/>
    </reaction>
    <physiologicalReaction direction="left-to-right" evidence="15">
        <dbReference type="Rhea" id="RHEA:68425"/>
    </physiologicalReaction>
</comment>
<keyword evidence="7" id="KW-0408">Iron</keyword>
<comment type="catalytic activity">
    <reaction evidence="16">
        <text>5-cis-lycopene + O2 = 5-cis-10'-apo-lycopenal + (3E,5E)-6,10-dimethylundeca-3,5,9-trien-2-one</text>
        <dbReference type="Rhea" id="RHEA:68444"/>
        <dbReference type="ChEBI" id="CHEBI:15379"/>
        <dbReference type="ChEBI" id="CHEBI:67207"/>
        <dbReference type="ChEBI" id="CHEBI:177905"/>
        <dbReference type="ChEBI" id="CHEBI:177906"/>
    </reaction>
    <physiologicalReaction direction="left-to-right" evidence="16">
        <dbReference type="Rhea" id="RHEA:68445"/>
    </physiologicalReaction>
</comment>
<comment type="similarity">
    <text evidence="3 24">Belongs to the carotenoid oxygenase family.</text>
</comment>
<evidence type="ECO:0000256" key="1">
    <source>
        <dbReference type="ARBA" id="ARBA00001954"/>
    </source>
</evidence>
<dbReference type="GO" id="GO:0016121">
    <property type="term" value="P:carotene catabolic process"/>
    <property type="evidence" value="ECO:0007669"/>
    <property type="project" value="TreeGrafter"/>
</dbReference>
<evidence type="ECO:0000256" key="22">
    <source>
        <dbReference type="ARBA" id="ARBA00049190"/>
    </source>
</evidence>
<comment type="cofactor">
    <cofactor evidence="1">
        <name>Fe(2+)</name>
        <dbReference type="ChEBI" id="CHEBI:29033"/>
    </cofactor>
</comment>
<dbReference type="PANTHER" id="PTHR10543">
    <property type="entry name" value="BETA-CAROTENE DIOXYGENASE"/>
    <property type="match status" value="1"/>
</dbReference>
<gene>
    <name evidence="25" type="ORF">Baya_14189</name>
</gene>
<evidence type="ECO:0000256" key="15">
    <source>
        <dbReference type="ARBA" id="ARBA00047577"/>
    </source>
</evidence>
<evidence type="ECO:0000256" key="2">
    <source>
        <dbReference type="ARBA" id="ARBA00004173"/>
    </source>
</evidence>
<evidence type="ECO:0000256" key="23">
    <source>
        <dbReference type="ARBA" id="ARBA00049207"/>
    </source>
</evidence>
<evidence type="ECO:0000256" key="17">
    <source>
        <dbReference type="ARBA" id="ARBA00047865"/>
    </source>
</evidence>
<evidence type="ECO:0000256" key="16">
    <source>
        <dbReference type="ARBA" id="ARBA00047747"/>
    </source>
</evidence>
<dbReference type="PANTHER" id="PTHR10543:SF122">
    <property type="entry name" value="CAROTENOID-CLEAVING DIOXYGENASE, MITOCHONDRIAL"/>
    <property type="match status" value="1"/>
</dbReference>
<evidence type="ECO:0000256" key="10">
    <source>
        <dbReference type="ARBA" id="ARBA00035797"/>
    </source>
</evidence>